<dbReference type="InterPro" id="IPR049363">
    <property type="entry name" value="RMI1_N"/>
</dbReference>
<comment type="caution">
    <text evidence="5">The sequence shown here is derived from an EMBL/GenBank/DDBJ whole genome shotgun (WGS) entry which is preliminary data.</text>
</comment>
<evidence type="ECO:0000259" key="3">
    <source>
        <dbReference type="Pfam" id="PF08585"/>
    </source>
</evidence>
<feature type="domain" description="RecQ mediated genome instability protein 1 OB-fold" evidence="3">
    <location>
        <begin position="68"/>
        <end position="120"/>
    </location>
</feature>
<dbReference type="GO" id="GO:0000712">
    <property type="term" value="P:resolution of meiotic recombination intermediates"/>
    <property type="evidence" value="ECO:0007669"/>
    <property type="project" value="TreeGrafter"/>
</dbReference>
<dbReference type="InterPro" id="IPR044881">
    <property type="entry name" value="RMI1_N_N_sf"/>
</dbReference>
<evidence type="ECO:0000256" key="2">
    <source>
        <dbReference type="ARBA" id="ARBA00018987"/>
    </source>
</evidence>
<dbReference type="InterPro" id="IPR042470">
    <property type="entry name" value="RMI1_N_C_sf"/>
</dbReference>
<reference evidence="5" key="1">
    <citation type="journal article" date="2023" name="Mol. Biol. Evol.">
        <title>Third-Generation Sequencing Reveals the Adaptive Role of the Epigenome in Three Deep-Sea Polychaetes.</title>
        <authorList>
            <person name="Perez M."/>
            <person name="Aroh O."/>
            <person name="Sun Y."/>
            <person name="Lan Y."/>
            <person name="Juniper S.K."/>
            <person name="Young C.R."/>
            <person name="Angers B."/>
            <person name="Qian P.Y."/>
        </authorList>
    </citation>
    <scope>NUCLEOTIDE SEQUENCE</scope>
    <source>
        <strain evidence="5">R07B-5</strain>
    </source>
</reference>
<dbReference type="GO" id="GO:0016604">
    <property type="term" value="C:nuclear body"/>
    <property type="evidence" value="ECO:0007669"/>
    <property type="project" value="TreeGrafter"/>
</dbReference>
<dbReference type="Proteomes" id="UP001209878">
    <property type="component" value="Unassembled WGS sequence"/>
</dbReference>
<accession>A0AAD9UKR7</accession>
<dbReference type="Pfam" id="PF21000">
    <property type="entry name" value="RMI1_N_N"/>
    <property type="match status" value="1"/>
</dbReference>
<gene>
    <name evidence="5" type="ORF">NP493_14g01012</name>
</gene>
<dbReference type="Gene3D" id="2.40.50.770">
    <property type="entry name" value="RecQ-mediated genome instability protein Rmi1, C-terminal domain"/>
    <property type="match status" value="1"/>
</dbReference>
<evidence type="ECO:0000313" key="5">
    <source>
        <dbReference type="EMBL" id="KAK2193148.1"/>
    </source>
</evidence>
<dbReference type="InterPro" id="IPR013894">
    <property type="entry name" value="RMI1_OB"/>
</dbReference>
<comment type="similarity">
    <text evidence="1">Belongs to the RMI1 family.</text>
</comment>
<keyword evidence="6" id="KW-1185">Reference proteome</keyword>
<organism evidence="5 6">
    <name type="scientific">Ridgeia piscesae</name>
    <name type="common">Tubeworm</name>
    <dbReference type="NCBI Taxonomy" id="27915"/>
    <lineage>
        <taxon>Eukaryota</taxon>
        <taxon>Metazoa</taxon>
        <taxon>Spiralia</taxon>
        <taxon>Lophotrochozoa</taxon>
        <taxon>Annelida</taxon>
        <taxon>Polychaeta</taxon>
        <taxon>Sedentaria</taxon>
        <taxon>Canalipalpata</taxon>
        <taxon>Sabellida</taxon>
        <taxon>Siboglinidae</taxon>
        <taxon>Ridgeia</taxon>
    </lineage>
</organism>
<evidence type="ECO:0000313" key="6">
    <source>
        <dbReference type="Proteomes" id="UP001209878"/>
    </source>
</evidence>
<dbReference type="PANTHER" id="PTHR14790">
    <property type="entry name" value="RECQ-MEDIATED GENOME INSTABILITY PROTEIN 1 RMI1"/>
    <property type="match status" value="1"/>
</dbReference>
<dbReference type="EMBL" id="JAODUO010000016">
    <property type="protein sequence ID" value="KAK2193148.1"/>
    <property type="molecule type" value="Genomic_DNA"/>
</dbReference>
<dbReference type="SMART" id="SM01161">
    <property type="entry name" value="DUF1767"/>
    <property type="match status" value="1"/>
</dbReference>
<protein>
    <recommendedName>
        <fullName evidence="2">RecQ-mediated genome instability protein 1</fullName>
    </recommendedName>
</protein>
<proteinExistence type="inferred from homology"/>
<evidence type="ECO:0000256" key="1">
    <source>
        <dbReference type="ARBA" id="ARBA00006395"/>
    </source>
</evidence>
<evidence type="ECO:0000259" key="4">
    <source>
        <dbReference type="Pfam" id="PF21000"/>
    </source>
</evidence>
<dbReference type="Gene3D" id="1.10.8.1020">
    <property type="entry name" value="RecQ-mediated genome instability protein 1, N-terminal domain"/>
    <property type="match status" value="1"/>
</dbReference>
<sequence length="162" mass="18733">MTMEPERVRQWLLSKWSIVAPADWLEACLDWLHEEEQRALSISEVNDKVYEQWLLSDLRQIGAACLPCDLAKTQKTQLIGRFCLQASVFTDMNSIVDVSTSYYSQLQKLQGTENENVQVTATQLTQTQGWNPKFMTMMGKHHPNIFQFMVAQHDEHCLHTTT</sequence>
<dbReference type="GO" id="GO:0031422">
    <property type="term" value="C:RecQ family helicase-topoisomerase III complex"/>
    <property type="evidence" value="ECO:0007669"/>
    <property type="project" value="TreeGrafter"/>
</dbReference>
<dbReference type="AlphaFoldDB" id="A0AAD9UKR7"/>
<name>A0AAD9UKR7_RIDPI</name>
<feature type="domain" description="RMI1 N-terminal" evidence="4">
    <location>
        <begin position="12"/>
        <end position="61"/>
    </location>
</feature>
<dbReference type="GO" id="GO:0000724">
    <property type="term" value="P:double-strand break repair via homologous recombination"/>
    <property type="evidence" value="ECO:0007669"/>
    <property type="project" value="TreeGrafter"/>
</dbReference>
<dbReference type="PANTHER" id="PTHR14790:SF15">
    <property type="entry name" value="RECQ-MEDIATED GENOME INSTABILITY PROTEIN 1"/>
    <property type="match status" value="1"/>
</dbReference>
<dbReference type="Pfam" id="PF08585">
    <property type="entry name" value="RMI1_N_C"/>
    <property type="match status" value="1"/>
</dbReference>